<dbReference type="EMBL" id="CM037025">
    <property type="protein sequence ID" value="KAH7662022.1"/>
    <property type="molecule type" value="Genomic_DNA"/>
</dbReference>
<evidence type="ECO:0000313" key="2">
    <source>
        <dbReference type="Proteomes" id="UP000827976"/>
    </source>
</evidence>
<proteinExistence type="predicted"/>
<organism evidence="1 2">
    <name type="scientific">Dioscorea alata</name>
    <name type="common">Purple yam</name>
    <dbReference type="NCBI Taxonomy" id="55571"/>
    <lineage>
        <taxon>Eukaryota</taxon>
        <taxon>Viridiplantae</taxon>
        <taxon>Streptophyta</taxon>
        <taxon>Embryophyta</taxon>
        <taxon>Tracheophyta</taxon>
        <taxon>Spermatophyta</taxon>
        <taxon>Magnoliopsida</taxon>
        <taxon>Liliopsida</taxon>
        <taxon>Dioscoreales</taxon>
        <taxon>Dioscoreaceae</taxon>
        <taxon>Dioscorea</taxon>
    </lineage>
</organism>
<evidence type="ECO:0000313" key="1">
    <source>
        <dbReference type="EMBL" id="KAH7662022.1"/>
    </source>
</evidence>
<comment type="caution">
    <text evidence="1">The sequence shown here is derived from an EMBL/GenBank/DDBJ whole genome shotgun (WGS) entry which is preliminary data.</text>
</comment>
<protein>
    <submittedName>
        <fullName evidence="1">Uncharacterized protein</fullName>
    </submittedName>
</protein>
<accession>A0ACB7UNF1</accession>
<keyword evidence="2" id="KW-1185">Reference proteome</keyword>
<name>A0ACB7UNF1_DIOAL</name>
<sequence length="274" mass="30714">MMTRKGKTRARKDANSETQNNETPNQINDENVEINLGCSLPSSTRASNEICSSSAPPNKRPRKVNVRGNAKGVKSREGIDYFKKFHTKKDGESWATEKAKDLWDQMDNIRSTATSEGSIVNEWEIYRNVIGEPSHGCVIGLGTGIQGKDVYGSSSSQTCSKRCKETQKMKEKEWEDRFKQMESTIDKLQQQIPVMVQAVLQSLGLSNIQLPTQGGDNDLRNVIANSQENIRDVPHGNTNEKDGNENSLEKIFSEKYDDANENEDSCEDDDDDDD</sequence>
<gene>
    <name evidence="1" type="ORF">IHE45_15G103000</name>
</gene>
<reference evidence="2" key="1">
    <citation type="journal article" date="2022" name="Nat. Commun.">
        <title>Chromosome evolution and the genetic basis of agronomically important traits in greater yam.</title>
        <authorList>
            <person name="Bredeson J.V."/>
            <person name="Lyons J.B."/>
            <person name="Oniyinde I.O."/>
            <person name="Okereke N.R."/>
            <person name="Kolade O."/>
            <person name="Nnabue I."/>
            <person name="Nwadili C.O."/>
            <person name="Hribova E."/>
            <person name="Parker M."/>
            <person name="Nwogha J."/>
            <person name="Shu S."/>
            <person name="Carlson J."/>
            <person name="Kariba R."/>
            <person name="Muthemba S."/>
            <person name="Knop K."/>
            <person name="Barton G.J."/>
            <person name="Sherwood A.V."/>
            <person name="Lopez-Montes A."/>
            <person name="Asiedu R."/>
            <person name="Jamnadass R."/>
            <person name="Muchugi A."/>
            <person name="Goodstein D."/>
            <person name="Egesi C.N."/>
            <person name="Featherston J."/>
            <person name="Asfaw A."/>
            <person name="Simpson G.G."/>
            <person name="Dolezel J."/>
            <person name="Hendre P.S."/>
            <person name="Van Deynze A."/>
            <person name="Kumar P.L."/>
            <person name="Obidiegwu J.E."/>
            <person name="Bhattacharjee R."/>
            <person name="Rokhsar D.S."/>
        </authorList>
    </citation>
    <scope>NUCLEOTIDE SEQUENCE [LARGE SCALE GENOMIC DNA]</scope>
    <source>
        <strain evidence="2">cv. TDa95/00328</strain>
    </source>
</reference>
<dbReference type="Proteomes" id="UP000827976">
    <property type="component" value="Chromosome 15"/>
</dbReference>